<gene>
    <name evidence="10" type="primary">miaA</name>
    <name evidence="14" type="ORF">HMPREF9623_00323</name>
</gene>
<evidence type="ECO:0000313" key="15">
    <source>
        <dbReference type="Proteomes" id="UP000018466"/>
    </source>
</evidence>
<dbReference type="GO" id="GO:0005524">
    <property type="term" value="F:ATP binding"/>
    <property type="evidence" value="ECO:0007669"/>
    <property type="project" value="UniProtKB-UniRule"/>
</dbReference>
<protein>
    <recommendedName>
        <fullName evidence="10">tRNA dimethylallyltransferase</fullName>
        <ecNumber evidence="10">2.5.1.75</ecNumber>
    </recommendedName>
    <alternativeName>
        <fullName evidence="10">Dimethylallyl diphosphate:tRNA dimethylallyltransferase</fullName>
        <shortName evidence="10">DMAPP:tRNA dimethylallyltransferase</shortName>
        <shortName evidence="10">DMATase</shortName>
    </alternativeName>
    <alternativeName>
        <fullName evidence="10">Isopentenyl-diphosphate:tRNA isopentenyltransferase</fullName>
        <shortName evidence="10">IPP transferase</shortName>
        <shortName evidence="10">IPPT</shortName>
        <shortName evidence="10">IPTase</shortName>
    </alternativeName>
</protein>
<proteinExistence type="inferred from homology"/>
<sequence>MCEKQTLVALTGPTAAGKTALSLALAKALDGEIISADSMQVYRHMDIGTAKITAAEMQGVPHHLIDILEPEENFDAMRFQKLAKQAIEEIQARGKVPILVGGTGFYLQTVLYEVPFSEESRDEAVHAALTERRAREGIASLYAELSAVDPEAAAQIHPNNEKRVLRALEYFLSSGERISRHNAEARERQSPYALSYFVLNMERQSLYRRIDARVEAMFRAGLVEEVRSLAARGVPRTATSMQGIGYHELFDYLDGKADLLRCKELVKLDTRHFAKRQLTWFRRERDAEWFLREDYASEQAIAAEMLRRVEKRREETR</sequence>
<comment type="subunit">
    <text evidence="10">Monomer.</text>
</comment>
<dbReference type="Gene3D" id="3.40.50.300">
    <property type="entry name" value="P-loop containing nucleotide triphosphate hydrolases"/>
    <property type="match status" value="1"/>
</dbReference>
<keyword evidence="7 10" id="KW-0067">ATP-binding</keyword>
<dbReference type="GO" id="GO:0006400">
    <property type="term" value="P:tRNA modification"/>
    <property type="evidence" value="ECO:0007669"/>
    <property type="project" value="TreeGrafter"/>
</dbReference>
<dbReference type="PANTHER" id="PTHR11088">
    <property type="entry name" value="TRNA DIMETHYLALLYLTRANSFERASE"/>
    <property type="match status" value="1"/>
</dbReference>
<dbReference type="InterPro" id="IPR027417">
    <property type="entry name" value="P-loop_NTPase"/>
</dbReference>
<feature type="binding site" evidence="10">
    <location>
        <begin position="12"/>
        <end position="19"/>
    </location>
    <ligand>
        <name>ATP</name>
        <dbReference type="ChEBI" id="CHEBI:30616"/>
    </ligand>
</feature>
<evidence type="ECO:0000256" key="13">
    <source>
        <dbReference type="RuleBase" id="RU003785"/>
    </source>
</evidence>
<dbReference type="AlphaFoldDB" id="A0AA37DH67"/>
<keyword evidence="6 10" id="KW-0547">Nucleotide-binding</keyword>
<dbReference type="Pfam" id="PF01715">
    <property type="entry name" value="IPPT"/>
    <property type="match status" value="1"/>
</dbReference>
<feature type="binding site" evidence="10">
    <location>
        <begin position="14"/>
        <end position="19"/>
    </location>
    <ligand>
        <name>substrate</name>
    </ligand>
</feature>
<feature type="region of interest" description="Interaction with substrate tRNA" evidence="10">
    <location>
        <begin position="37"/>
        <end position="40"/>
    </location>
</feature>
<dbReference type="PANTHER" id="PTHR11088:SF60">
    <property type="entry name" value="TRNA DIMETHYLALLYLTRANSFERASE"/>
    <property type="match status" value="1"/>
</dbReference>
<accession>A0AA37DH67</accession>
<evidence type="ECO:0000256" key="4">
    <source>
        <dbReference type="ARBA" id="ARBA00022679"/>
    </source>
</evidence>
<comment type="function">
    <text evidence="2 10 12">Catalyzes the transfer of a dimethylallyl group onto the adenine at position 37 in tRNAs that read codons beginning with uridine, leading to the formation of N6-(dimethylallyl)adenosine (i(6)A).</text>
</comment>
<evidence type="ECO:0000256" key="8">
    <source>
        <dbReference type="ARBA" id="ARBA00022842"/>
    </source>
</evidence>
<name>A0AA37DH67_9FIRM</name>
<keyword evidence="8 10" id="KW-0460">Magnesium</keyword>
<evidence type="ECO:0000256" key="6">
    <source>
        <dbReference type="ARBA" id="ARBA00022741"/>
    </source>
</evidence>
<evidence type="ECO:0000256" key="7">
    <source>
        <dbReference type="ARBA" id="ARBA00022840"/>
    </source>
</evidence>
<keyword evidence="5 10" id="KW-0819">tRNA processing</keyword>
<dbReference type="GO" id="GO:0052381">
    <property type="term" value="F:tRNA dimethylallyltransferase activity"/>
    <property type="evidence" value="ECO:0007669"/>
    <property type="project" value="UniProtKB-UniRule"/>
</dbReference>
<organism evidence="14 15">
    <name type="scientific">Stomatobaculum longum</name>
    <dbReference type="NCBI Taxonomy" id="796942"/>
    <lineage>
        <taxon>Bacteria</taxon>
        <taxon>Bacillati</taxon>
        <taxon>Bacillota</taxon>
        <taxon>Clostridia</taxon>
        <taxon>Lachnospirales</taxon>
        <taxon>Lachnospiraceae</taxon>
        <taxon>Stomatobaculum</taxon>
    </lineage>
</organism>
<dbReference type="InterPro" id="IPR039657">
    <property type="entry name" value="Dimethylallyltransferase"/>
</dbReference>
<comment type="caution">
    <text evidence="10">Lacks conserved residue(s) required for the propagation of feature annotation.</text>
</comment>
<evidence type="ECO:0000256" key="2">
    <source>
        <dbReference type="ARBA" id="ARBA00003213"/>
    </source>
</evidence>
<dbReference type="InterPro" id="IPR018022">
    <property type="entry name" value="IPT"/>
</dbReference>
<dbReference type="RefSeq" id="WP_009532158.1">
    <property type="nucleotide sequence ID" value="NZ_JH590861.1"/>
</dbReference>
<keyword evidence="4 10" id="KW-0808">Transferase</keyword>
<evidence type="ECO:0000256" key="10">
    <source>
        <dbReference type="HAMAP-Rule" id="MF_00185"/>
    </source>
</evidence>
<dbReference type="Proteomes" id="UP000018466">
    <property type="component" value="Unassembled WGS sequence"/>
</dbReference>
<comment type="cofactor">
    <cofactor evidence="1 10">
        <name>Mg(2+)</name>
        <dbReference type="ChEBI" id="CHEBI:18420"/>
    </cofactor>
</comment>
<evidence type="ECO:0000256" key="1">
    <source>
        <dbReference type="ARBA" id="ARBA00001946"/>
    </source>
</evidence>
<evidence type="ECO:0000256" key="3">
    <source>
        <dbReference type="ARBA" id="ARBA00005842"/>
    </source>
</evidence>
<dbReference type="EMBL" id="AGEL01000003">
    <property type="protein sequence ID" value="EHO18139.1"/>
    <property type="molecule type" value="Genomic_DNA"/>
</dbReference>
<dbReference type="EC" id="2.5.1.75" evidence="10"/>
<feature type="site" description="Interaction with substrate tRNA" evidence="10">
    <location>
        <position position="103"/>
    </location>
</feature>
<comment type="caution">
    <text evidence="14">The sequence shown here is derived from an EMBL/GenBank/DDBJ whole genome shotgun (WGS) entry which is preliminary data.</text>
</comment>
<evidence type="ECO:0000256" key="9">
    <source>
        <dbReference type="ARBA" id="ARBA00049563"/>
    </source>
</evidence>
<evidence type="ECO:0000256" key="12">
    <source>
        <dbReference type="RuleBase" id="RU003784"/>
    </source>
</evidence>
<evidence type="ECO:0000256" key="5">
    <source>
        <dbReference type="ARBA" id="ARBA00022694"/>
    </source>
</evidence>
<keyword evidence="15" id="KW-1185">Reference proteome</keyword>
<dbReference type="Gene3D" id="1.10.20.140">
    <property type="match status" value="1"/>
</dbReference>
<dbReference type="GeneID" id="86940115"/>
<comment type="similarity">
    <text evidence="3 10 13">Belongs to the IPP transferase family.</text>
</comment>
<dbReference type="NCBIfam" id="TIGR00174">
    <property type="entry name" value="miaA"/>
    <property type="match status" value="1"/>
</dbReference>
<reference evidence="14 15" key="1">
    <citation type="submission" date="2011-10" db="EMBL/GenBank/DDBJ databases">
        <title>The Genome Sequence of Lachnospiraceae bacterium ACC2.</title>
        <authorList>
            <consortium name="The Broad Institute Genome Sequencing Platform"/>
            <person name="Earl A."/>
            <person name="Ward D."/>
            <person name="Feldgarden M."/>
            <person name="Gevers D."/>
            <person name="Sizova M."/>
            <person name="Hazen A."/>
            <person name="Epstein S."/>
            <person name="Young S.K."/>
            <person name="Zeng Q."/>
            <person name="Gargeya S."/>
            <person name="Fitzgerald M."/>
            <person name="Haas B."/>
            <person name="Abouelleil A."/>
            <person name="Alvarado L."/>
            <person name="Arachchi H.M."/>
            <person name="Berlin A."/>
            <person name="Brown A."/>
            <person name="Chapman S.B."/>
            <person name="Chen Z."/>
            <person name="Dunbar C."/>
            <person name="Freedman E."/>
            <person name="Gearin G."/>
            <person name="Goldberg J."/>
            <person name="Griggs A."/>
            <person name="Gujja S."/>
            <person name="Heiman D."/>
            <person name="Howarth C."/>
            <person name="Larson L."/>
            <person name="Lui A."/>
            <person name="MacDonald P.J.P."/>
            <person name="Montmayeur A."/>
            <person name="Murphy C."/>
            <person name="Neiman D."/>
            <person name="Pearson M."/>
            <person name="Priest M."/>
            <person name="Roberts A."/>
            <person name="Saif S."/>
            <person name="Shea T."/>
            <person name="Shenoy N."/>
            <person name="Sisk P."/>
            <person name="Stolte C."/>
            <person name="Sykes S."/>
            <person name="Wortman J."/>
            <person name="Nusbaum C."/>
            <person name="Birren B."/>
        </authorList>
    </citation>
    <scope>NUCLEOTIDE SEQUENCE [LARGE SCALE GENOMIC DNA]</scope>
    <source>
        <strain evidence="14 15">ACC2</strain>
    </source>
</reference>
<comment type="catalytic activity">
    <reaction evidence="9 10 11">
        <text>adenosine(37) in tRNA + dimethylallyl diphosphate = N(6)-dimethylallyladenosine(37) in tRNA + diphosphate</text>
        <dbReference type="Rhea" id="RHEA:26482"/>
        <dbReference type="Rhea" id="RHEA-COMP:10162"/>
        <dbReference type="Rhea" id="RHEA-COMP:10375"/>
        <dbReference type="ChEBI" id="CHEBI:33019"/>
        <dbReference type="ChEBI" id="CHEBI:57623"/>
        <dbReference type="ChEBI" id="CHEBI:74411"/>
        <dbReference type="ChEBI" id="CHEBI:74415"/>
        <dbReference type="EC" id="2.5.1.75"/>
    </reaction>
</comment>
<evidence type="ECO:0000313" key="14">
    <source>
        <dbReference type="EMBL" id="EHO18139.1"/>
    </source>
</evidence>
<evidence type="ECO:0000256" key="11">
    <source>
        <dbReference type="RuleBase" id="RU003783"/>
    </source>
</evidence>
<dbReference type="HAMAP" id="MF_00185">
    <property type="entry name" value="IPP_trans"/>
    <property type="match status" value="1"/>
</dbReference>
<dbReference type="SUPFAM" id="SSF52540">
    <property type="entry name" value="P-loop containing nucleoside triphosphate hydrolases"/>
    <property type="match status" value="2"/>
</dbReference>